<evidence type="ECO:0000259" key="1">
    <source>
        <dbReference type="Pfam" id="PF05229"/>
    </source>
</evidence>
<keyword evidence="2" id="KW-0946">Virion</keyword>
<dbReference type="RefSeq" id="WP_197697247.1">
    <property type="nucleotide sequence ID" value="NZ_BKCQ01000029.1"/>
</dbReference>
<feature type="domain" description="Spore coat protein U/FanG" evidence="1">
    <location>
        <begin position="28"/>
        <end position="175"/>
    </location>
</feature>
<dbReference type="InterPro" id="IPR007893">
    <property type="entry name" value="Spore_coat_U/FanG"/>
</dbReference>
<reference evidence="2" key="1">
    <citation type="submission" date="2020-12" db="EMBL/GenBank/DDBJ databases">
        <authorList>
            <person name="Chopjitt P."/>
        </authorList>
    </citation>
    <scope>NUCLEOTIDE SEQUENCE</scope>
    <source>
        <strain evidence="2">AP1</strain>
    </source>
</reference>
<dbReference type="Pfam" id="PF05229">
    <property type="entry name" value="SCPU"/>
    <property type="match status" value="1"/>
</dbReference>
<gene>
    <name evidence="2" type="ORF">JDA50_08430</name>
</gene>
<dbReference type="PANTHER" id="PTHR37089">
    <property type="entry name" value="PROTEIN U-RELATED"/>
    <property type="match status" value="1"/>
</dbReference>
<evidence type="ECO:0000313" key="2">
    <source>
        <dbReference type="EMBL" id="MBK1444467.1"/>
    </source>
</evidence>
<proteinExistence type="predicted"/>
<organism evidence="2 3">
    <name type="scientific">Acinetobacter pittii</name>
    <name type="common">Acinetobacter genomosp. 3</name>
    <dbReference type="NCBI Taxonomy" id="48296"/>
    <lineage>
        <taxon>Bacteria</taxon>
        <taxon>Pseudomonadati</taxon>
        <taxon>Pseudomonadota</taxon>
        <taxon>Gammaproteobacteria</taxon>
        <taxon>Moraxellales</taxon>
        <taxon>Moraxellaceae</taxon>
        <taxon>Acinetobacter</taxon>
        <taxon>Acinetobacter calcoaceticus/baumannii complex</taxon>
    </lineage>
</organism>
<sequence length="178" mass="18121">MAMKKTFIYLSAVVAGVFSLNAANAATATGTLTVRATVTNSCVLNTSATGTTTNAVLDFGTLSSLAGNVDADTTTTGGTSIKVLCNNTVPWTLSFDGGQNVLSTQRRMIGGATSNEYIPYNLFSDTGRATAIGIATTAYSGTGTGNVQTINVYGRIPAGTTLPSAGSYVDSVTVTVTY</sequence>
<dbReference type="InterPro" id="IPR053167">
    <property type="entry name" value="Spore_coat_component"/>
</dbReference>
<dbReference type="AlphaFoldDB" id="A0A8I1L1K1"/>
<protein>
    <submittedName>
        <fullName evidence="2">Spore coat protein U domain-containing protein</fullName>
    </submittedName>
</protein>
<dbReference type="Proteomes" id="UP000660083">
    <property type="component" value="Unassembled WGS sequence"/>
</dbReference>
<keyword evidence="2" id="KW-0167">Capsid protein</keyword>
<comment type="caution">
    <text evidence="2">The sequence shown here is derived from an EMBL/GenBank/DDBJ whole genome shotgun (WGS) entry which is preliminary data.</text>
</comment>
<accession>A0A8I1L1K1</accession>
<dbReference type="EMBL" id="JAEFCT010000005">
    <property type="protein sequence ID" value="MBK1444467.1"/>
    <property type="molecule type" value="Genomic_DNA"/>
</dbReference>
<dbReference type="SMART" id="SM00972">
    <property type="entry name" value="SCPU"/>
    <property type="match status" value="1"/>
</dbReference>
<evidence type="ECO:0000313" key="3">
    <source>
        <dbReference type="Proteomes" id="UP000660083"/>
    </source>
</evidence>
<name>A0A8I1L1K1_ACIPI</name>